<reference evidence="10" key="1">
    <citation type="submission" date="2017-04" db="EMBL/GenBank/DDBJ databases">
        <authorList>
            <person name="Criscuolo A."/>
        </authorList>
    </citation>
    <scope>NUCLEOTIDE SEQUENCE [LARGE SCALE GENOMIC DNA]</scope>
</reference>
<dbReference type="GO" id="GO:0005886">
    <property type="term" value="C:plasma membrane"/>
    <property type="evidence" value="ECO:0007669"/>
    <property type="project" value="UniProtKB-SubCell"/>
</dbReference>
<evidence type="ECO:0000256" key="6">
    <source>
        <dbReference type="ARBA" id="ARBA00022989"/>
    </source>
</evidence>
<feature type="transmembrane region" description="Helical" evidence="8">
    <location>
        <begin position="329"/>
        <end position="349"/>
    </location>
</feature>
<feature type="transmembrane region" description="Helical" evidence="8">
    <location>
        <begin position="257"/>
        <end position="275"/>
    </location>
</feature>
<evidence type="ECO:0000256" key="5">
    <source>
        <dbReference type="ARBA" id="ARBA00022692"/>
    </source>
</evidence>
<keyword evidence="6 8" id="KW-1133">Transmembrane helix</keyword>
<protein>
    <submittedName>
        <fullName evidence="9">Glycine betaine transporter OpuD</fullName>
    </submittedName>
</protein>
<dbReference type="PANTHER" id="PTHR30047">
    <property type="entry name" value="HIGH-AFFINITY CHOLINE TRANSPORT PROTEIN-RELATED"/>
    <property type="match status" value="1"/>
</dbReference>
<gene>
    <name evidence="9" type="primary">opuD_2</name>
    <name evidence="9" type="ORF">BACERE00185_03176</name>
</gene>
<dbReference type="Proteomes" id="UP000194439">
    <property type="component" value="Unassembled WGS sequence"/>
</dbReference>
<feature type="transmembrane region" description="Helical" evidence="8">
    <location>
        <begin position="206"/>
        <end position="229"/>
    </location>
</feature>
<dbReference type="InterPro" id="IPR000060">
    <property type="entry name" value="BCCT_transptr"/>
</dbReference>
<comment type="similarity">
    <text evidence="2">Belongs to the BCCT transporter (TC 2.A.15) family.</text>
</comment>
<keyword evidence="7 8" id="KW-0472">Membrane</keyword>
<keyword evidence="5 8" id="KW-0812">Transmembrane</keyword>
<feature type="transmembrane region" description="Helical" evidence="8">
    <location>
        <begin position="512"/>
        <end position="531"/>
    </location>
</feature>
<feature type="transmembrane region" description="Helical" evidence="8">
    <location>
        <begin position="44"/>
        <end position="62"/>
    </location>
</feature>
<feature type="transmembrane region" description="Helical" evidence="8">
    <location>
        <begin position="386"/>
        <end position="404"/>
    </location>
</feature>
<feature type="transmembrane region" description="Helical" evidence="8">
    <location>
        <begin position="537"/>
        <end position="560"/>
    </location>
</feature>
<dbReference type="PANTHER" id="PTHR30047:SF7">
    <property type="entry name" value="HIGH-AFFINITY CHOLINE TRANSPORT PROTEIN"/>
    <property type="match status" value="1"/>
</dbReference>
<feature type="transmembrane region" description="Helical" evidence="8">
    <location>
        <begin position="460"/>
        <end position="491"/>
    </location>
</feature>
<accession>A0A1Y5ZXF3</accession>
<evidence type="ECO:0000256" key="2">
    <source>
        <dbReference type="ARBA" id="ARBA00005658"/>
    </source>
</evidence>
<evidence type="ECO:0000256" key="8">
    <source>
        <dbReference type="SAM" id="Phobius"/>
    </source>
</evidence>
<feature type="transmembrane region" description="Helical" evidence="8">
    <location>
        <begin position="416"/>
        <end position="440"/>
    </location>
</feature>
<dbReference type="NCBIfam" id="TIGR00842">
    <property type="entry name" value="bcct"/>
    <property type="match status" value="1"/>
</dbReference>
<evidence type="ECO:0000256" key="1">
    <source>
        <dbReference type="ARBA" id="ARBA00004651"/>
    </source>
</evidence>
<dbReference type="AlphaFoldDB" id="A0A1Y5ZXF3"/>
<proteinExistence type="inferred from homology"/>
<evidence type="ECO:0000313" key="10">
    <source>
        <dbReference type="Proteomes" id="UP000194439"/>
    </source>
</evidence>
<feature type="transmembrane region" description="Helical" evidence="8">
    <location>
        <begin position="117"/>
        <end position="137"/>
    </location>
</feature>
<evidence type="ECO:0000256" key="3">
    <source>
        <dbReference type="ARBA" id="ARBA00022448"/>
    </source>
</evidence>
<dbReference type="EMBL" id="FWZD01000057">
    <property type="protein sequence ID" value="SME17500.1"/>
    <property type="molecule type" value="Genomic_DNA"/>
</dbReference>
<name>A0A1Y5ZXF3_9BACI</name>
<keyword evidence="3" id="KW-0813">Transport</keyword>
<keyword evidence="4" id="KW-1003">Cell membrane</keyword>
<dbReference type="Pfam" id="PF02028">
    <property type="entry name" value="BCCT"/>
    <property type="match status" value="1"/>
</dbReference>
<feature type="transmembrane region" description="Helical" evidence="8">
    <location>
        <begin position="74"/>
        <end position="97"/>
    </location>
</feature>
<dbReference type="InterPro" id="IPR018093">
    <property type="entry name" value="BCCT_CS"/>
</dbReference>
<sequence>MQYFILFLLTFCTNREQPSLYLTSNSYESIAIKQSLHTCQKENLLTIQPLIVMINIIVNFIKQGWDSMIKKENSVFYISILLTTLFIIWGITPASWIQGYDLQSVTSSLNSFILNKFGWFYSLLMTAMIILATYLAFSKYGSIRLGKDGEKPKYSYPSWLSMLFGAGMGIGLLFYGIAEPISHFTDPLTGNAGTEESAKLAMQYSFFHWGLFPWSLYAMVALTIAYFTFRKQKGSTIGATVTPLFNRSKNSPIGKTVDILAVLATVFGIVPSVGIGAQQIAGGLSYLFPSIHNTLLTQLVLIAIFAVLYLTSAQTGLDRGIKYLSNLNFSLAGILLISFLLLGPTVFIMKYFTSTLGSYIGALPSMGLNLGAFNEKSSSWIENWTIFYWGWWISWSPFVGTFIARISKGRTIKEFIIGVVLVPTLICTFWFAVFGGTAIHMEMFQSLGIADEIAKNGTEIGLFAVISHLPFSTFLTVIGLILVATFFVTSADSATFVVSMQTSNGSLSPKNSLKLIWGLTIAIIAALLLQAGGLNALQIAAIIAALPFSIVVVLMVASLFKELRKEDVNSQTKEVPKKIKKVM</sequence>
<evidence type="ECO:0000313" key="9">
    <source>
        <dbReference type="EMBL" id="SME17500.1"/>
    </source>
</evidence>
<evidence type="ECO:0000256" key="4">
    <source>
        <dbReference type="ARBA" id="ARBA00022475"/>
    </source>
</evidence>
<feature type="transmembrane region" description="Helical" evidence="8">
    <location>
        <begin position="158"/>
        <end position="178"/>
    </location>
</feature>
<organism evidence="9 10">
    <name type="scientific">Bacillus mobilis</name>
    <dbReference type="NCBI Taxonomy" id="2026190"/>
    <lineage>
        <taxon>Bacteria</taxon>
        <taxon>Bacillati</taxon>
        <taxon>Bacillota</taxon>
        <taxon>Bacilli</taxon>
        <taxon>Bacillales</taxon>
        <taxon>Bacillaceae</taxon>
        <taxon>Bacillus</taxon>
        <taxon>Bacillus cereus group</taxon>
    </lineage>
</organism>
<feature type="transmembrane region" description="Helical" evidence="8">
    <location>
        <begin position="295"/>
        <end position="317"/>
    </location>
</feature>
<dbReference type="GO" id="GO:0022857">
    <property type="term" value="F:transmembrane transporter activity"/>
    <property type="evidence" value="ECO:0007669"/>
    <property type="project" value="InterPro"/>
</dbReference>
<evidence type="ECO:0000256" key="7">
    <source>
        <dbReference type="ARBA" id="ARBA00023136"/>
    </source>
</evidence>
<comment type="subcellular location">
    <subcellularLocation>
        <location evidence="1">Cell membrane</location>
        <topology evidence="1">Multi-pass membrane protein</topology>
    </subcellularLocation>
</comment>
<dbReference type="PROSITE" id="PS01303">
    <property type="entry name" value="BCCT"/>
    <property type="match status" value="1"/>
</dbReference>